<dbReference type="PANTHER" id="PTHR13220:SF11">
    <property type="entry name" value="TIMELESS-INTERACTING PROTEIN"/>
    <property type="match status" value="1"/>
</dbReference>
<keyword evidence="3 6" id="KW-0227">DNA damage</keyword>
<proteinExistence type="inferred from homology"/>
<sequence length="211" mass="24351">MEEIYTIHGTTTSPQDSSSKNPEEPKQSVKIVKTRKPVLRLTPDRLIADQNGLRALYTDIKYSLEVKGPGHEITDLKRLLNVYRAWHHKIMPKYTFGYFVKQLRVLGQKIEVVDSLEQFRNLHKGVLQTDTFEEKKGEVEEREIFGHLQEPGDGHQPSQQEDGDDLQEFLEEAQQQEQSQDSSLKVEKLKESCDSDNDDIDENDLEDILSL</sequence>
<name>A0AAD1Y0G0_EUPCR</name>
<keyword evidence="4 6" id="KW-0539">Nucleus</keyword>
<dbReference type="GO" id="GO:0031297">
    <property type="term" value="P:replication fork processing"/>
    <property type="evidence" value="ECO:0007669"/>
    <property type="project" value="UniProtKB-UniRule"/>
</dbReference>
<feature type="compositionally biased region" description="Polar residues" evidence="7">
    <location>
        <begin position="8"/>
        <end position="20"/>
    </location>
</feature>
<gene>
    <name evidence="9" type="ORF">ECRASSUSDP1_LOCUS22629</name>
</gene>
<feature type="compositionally biased region" description="Acidic residues" evidence="7">
    <location>
        <begin position="194"/>
        <end position="211"/>
    </location>
</feature>
<comment type="similarity">
    <text evidence="2 6">Belongs to the CSM3 family.</text>
</comment>
<dbReference type="GO" id="GO:0043111">
    <property type="term" value="P:replication fork arrest"/>
    <property type="evidence" value="ECO:0007669"/>
    <property type="project" value="TreeGrafter"/>
</dbReference>
<comment type="function">
    <text evidence="6">Plays an important role in the control of DNA replication and the maintenance of replication fork stability.</text>
</comment>
<evidence type="ECO:0000313" key="9">
    <source>
        <dbReference type="EMBL" id="CAI2381182.1"/>
    </source>
</evidence>
<keyword evidence="5 6" id="KW-0131">Cell cycle</keyword>
<dbReference type="Proteomes" id="UP001295684">
    <property type="component" value="Unassembled WGS sequence"/>
</dbReference>
<evidence type="ECO:0000256" key="3">
    <source>
        <dbReference type="ARBA" id="ARBA00022763"/>
    </source>
</evidence>
<reference evidence="9" key="1">
    <citation type="submission" date="2023-07" db="EMBL/GenBank/DDBJ databases">
        <authorList>
            <consortium name="AG Swart"/>
            <person name="Singh M."/>
            <person name="Singh A."/>
            <person name="Seah K."/>
            <person name="Emmerich C."/>
        </authorList>
    </citation>
    <scope>NUCLEOTIDE SEQUENCE</scope>
    <source>
        <strain evidence="9">DP1</strain>
    </source>
</reference>
<keyword evidence="10" id="KW-1185">Reference proteome</keyword>
<dbReference type="GO" id="GO:0003677">
    <property type="term" value="F:DNA binding"/>
    <property type="evidence" value="ECO:0007669"/>
    <property type="project" value="TreeGrafter"/>
</dbReference>
<dbReference type="InterPro" id="IPR040038">
    <property type="entry name" value="TIPIN/Csm3/Swi3"/>
</dbReference>
<dbReference type="AlphaFoldDB" id="A0AAD1Y0G0"/>
<evidence type="ECO:0000256" key="4">
    <source>
        <dbReference type="ARBA" id="ARBA00023242"/>
    </source>
</evidence>
<protein>
    <recommendedName>
        <fullName evidence="8">Chromosome segregation in meiosis protein 3 domain-containing protein</fullName>
    </recommendedName>
</protein>
<evidence type="ECO:0000256" key="1">
    <source>
        <dbReference type="ARBA" id="ARBA00004123"/>
    </source>
</evidence>
<feature type="compositionally biased region" description="Basic and acidic residues" evidence="7">
    <location>
        <begin position="184"/>
        <end position="193"/>
    </location>
</feature>
<dbReference type="PANTHER" id="PTHR13220">
    <property type="entry name" value="TIMELESS INTERACTING-RELATED"/>
    <property type="match status" value="1"/>
</dbReference>
<comment type="subcellular location">
    <subcellularLocation>
        <location evidence="1 6">Nucleus</location>
    </subcellularLocation>
</comment>
<feature type="domain" description="Chromosome segregation in meiosis protein 3" evidence="8">
    <location>
        <begin position="41"/>
        <end position="121"/>
    </location>
</feature>
<dbReference type="Pfam" id="PF07962">
    <property type="entry name" value="Swi3"/>
    <property type="match status" value="1"/>
</dbReference>
<dbReference type="InterPro" id="IPR012923">
    <property type="entry name" value="Csm3"/>
</dbReference>
<dbReference type="GO" id="GO:0006974">
    <property type="term" value="P:DNA damage response"/>
    <property type="evidence" value="ECO:0007669"/>
    <property type="project" value="UniProtKB-KW"/>
</dbReference>
<dbReference type="EMBL" id="CAMPGE010023217">
    <property type="protein sequence ID" value="CAI2381182.1"/>
    <property type="molecule type" value="Genomic_DNA"/>
</dbReference>
<feature type="region of interest" description="Disordered" evidence="7">
    <location>
        <begin position="172"/>
        <end position="211"/>
    </location>
</feature>
<evidence type="ECO:0000313" key="10">
    <source>
        <dbReference type="Proteomes" id="UP001295684"/>
    </source>
</evidence>
<dbReference type="GO" id="GO:0000076">
    <property type="term" value="P:DNA replication checkpoint signaling"/>
    <property type="evidence" value="ECO:0007669"/>
    <property type="project" value="UniProtKB-UniRule"/>
</dbReference>
<evidence type="ECO:0000256" key="7">
    <source>
        <dbReference type="SAM" id="MobiDB-lite"/>
    </source>
</evidence>
<organism evidence="9 10">
    <name type="scientific">Euplotes crassus</name>
    <dbReference type="NCBI Taxonomy" id="5936"/>
    <lineage>
        <taxon>Eukaryota</taxon>
        <taxon>Sar</taxon>
        <taxon>Alveolata</taxon>
        <taxon>Ciliophora</taxon>
        <taxon>Intramacronucleata</taxon>
        <taxon>Spirotrichea</taxon>
        <taxon>Hypotrichia</taxon>
        <taxon>Euplotida</taxon>
        <taxon>Euplotidae</taxon>
        <taxon>Moneuplotes</taxon>
    </lineage>
</organism>
<dbReference type="GO" id="GO:0031298">
    <property type="term" value="C:replication fork protection complex"/>
    <property type="evidence" value="ECO:0007669"/>
    <property type="project" value="TreeGrafter"/>
</dbReference>
<comment type="caution">
    <text evidence="9">The sequence shown here is derived from an EMBL/GenBank/DDBJ whole genome shotgun (WGS) entry which is preliminary data.</text>
</comment>
<feature type="region of interest" description="Disordered" evidence="7">
    <location>
        <begin position="1"/>
        <end position="29"/>
    </location>
</feature>
<evidence type="ECO:0000256" key="2">
    <source>
        <dbReference type="ARBA" id="ARBA00006075"/>
    </source>
</evidence>
<evidence type="ECO:0000256" key="5">
    <source>
        <dbReference type="ARBA" id="ARBA00023306"/>
    </source>
</evidence>
<evidence type="ECO:0000259" key="8">
    <source>
        <dbReference type="Pfam" id="PF07962"/>
    </source>
</evidence>
<evidence type="ECO:0000256" key="6">
    <source>
        <dbReference type="RuleBase" id="RU366049"/>
    </source>
</evidence>
<feature type="compositionally biased region" description="Low complexity" evidence="7">
    <location>
        <begin position="172"/>
        <end position="183"/>
    </location>
</feature>
<accession>A0AAD1Y0G0</accession>